<dbReference type="Gene3D" id="2.60.40.4150">
    <property type="entry name" value="Type VI secretion system, lipoprotein SciN"/>
    <property type="match status" value="1"/>
</dbReference>
<dbReference type="InterPro" id="IPR017734">
    <property type="entry name" value="T6SS_SciN"/>
</dbReference>
<keyword evidence="2" id="KW-1185">Reference proteome</keyword>
<dbReference type="InterPro" id="IPR038706">
    <property type="entry name" value="Type_VI_SciN-like_sf"/>
</dbReference>
<evidence type="ECO:0000313" key="2">
    <source>
        <dbReference type="Proteomes" id="UP000268669"/>
    </source>
</evidence>
<proteinExistence type="predicted"/>
<organism evidence="1 2">
    <name type="scientific">Yersinia pseudotuberculosis</name>
    <dbReference type="NCBI Taxonomy" id="633"/>
    <lineage>
        <taxon>Bacteria</taxon>
        <taxon>Pseudomonadati</taxon>
        <taxon>Pseudomonadota</taxon>
        <taxon>Gammaproteobacteria</taxon>
        <taxon>Enterobacterales</taxon>
        <taxon>Yersiniaceae</taxon>
        <taxon>Yersinia</taxon>
    </lineage>
</organism>
<dbReference type="PANTHER" id="PTHR37625:SF4">
    <property type="entry name" value="OUTER MEMBRANE LIPOPROTEIN"/>
    <property type="match status" value="1"/>
</dbReference>
<name>A0ABM7APA8_YERPU</name>
<dbReference type="NCBIfam" id="TIGR03352">
    <property type="entry name" value="VI_chp_3"/>
    <property type="match status" value="1"/>
</dbReference>
<dbReference type="PROSITE" id="PS51257">
    <property type="entry name" value="PROKAR_LIPOPROTEIN"/>
    <property type="match status" value="1"/>
</dbReference>
<sequence length="176" mass="19499">MPPKLHRVTGGTLLALCTLLLTSCGLSQRVSNGASSVADAVFYRKIETLHLTLSSRSALNSDAAGTALPTVVWIYQLKDRKTVDTARYSTLLKQDETVLAADLLDKQVVQVMPANDVTLAVPLHADAQFVAIVALFMAPDRQNNTWRIVIARNDLHPDKDRVIELNDNRLQLRERQ</sequence>
<evidence type="ECO:0000313" key="1">
    <source>
        <dbReference type="EMBL" id="AYW94248.1"/>
    </source>
</evidence>
<dbReference type="Proteomes" id="UP000268669">
    <property type="component" value="Chromosome"/>
</dbReference>
<dbReference type="EMBL" id="CP033713">
    <property type="protein sequence ID" value="AYW94248.1"/>
    <property type="molecule type" value="Genomic_DNA"/>
</dbReference>
<dbReference type="PANTHER" id="PTHR37625">
    <property type="entry name" value="OUTER MEMBRANE LIPOPROTEIN-RELATED"/>
    <property type="match status" value="1"/>
</dbReference>
<dbReference type="Pfam" id="PF12790">
    <property type="entry name" value="T6SS-SciN"/>
    <property type="match status" value="1"/>
</dbReference>
<keyword evidence="1" id="KW-0449">Lipoprotein</keyword>
<gene>
    <name evidence="1" type="primary">tssJ</name>
    <name evidence="1" type="ORF">EGX47_12375</name>
</gene>
<reference evidence="1" key="1">
    <citation type="submission" date="2018-11" db="EMBL/GenBank/DDBJ databases">
        <title>FDA dAtabase for Regulatory Grade micrObial Sequences (FDA-ARGOS): Supporting development and validation of Infectious Disease Dx tests.</title>
        <authorList>
            <person name="Bliska J."/>
            <person name="Cleland M.-M."/>
            <person name="Tallon L."/>
            <person name="Sadzewicz L."/>
            <person name="Zhao X."/>
            <person name="Vavikolanu K."/>
            <person name="Mehta A."/>
            <person name="Aluvathingal J."/>
            <person name="Nadendla S."/>
            <person name="Yan Y."/>
            <person name="Sichtig H."/>
        </authorList>
    </citation>
    <scope>NUCLEOTIDE SEQUENCE [LARGE SCALE GENOMIC DNA]</scope>
    <source>
        <strain evidence="1">FDAARGOS_581</strain>
    </source>
</reference>
<accession>A0ABM7APA8</accession>
<protein>
    <submittedName>
        <fullName evidence="1">Type VI secretion system lipoprotein TssJ</fullName>
    </submittedName>
</protein>